<evidence type="ECO:0008006" key="3">
    <source>
        <dbReference type="Google" id="ProtNLM"/>
    </source>
</evidence>
<keyword evidence="2" id="KW-1185">Reference proteome</keyword>
<evidence type="ECO:0000313" key="2">
    <source>
        <dbReference type="Proteomes" id="UP000182932"/>
    </source>
</evidence>
<proteinExistence type="predicted"/>
<sequence length="87" mass="8985">MAQTVKITPETRAAATQKAELPMTETVLLGTLTSQSGTKAILRNGFGGVSTVSVGEHINGGEVTAIRDGEVYISQDGRGIKLTIPGS</sequence>
<dbReference type="Proteomes" id="UP000182932">
    <property type="component" value="Unassembled WGS sequence"/>
</dbReference>
<reference evidence="1 2" key="1">
    <citation type="submission" date="2016-10" db="EMBL/GenBank/DDBJ databases">
        <authorList>
            <person name="Varghese N."/>
            <person name="Submissions S."/>
        </authorList>
    </citation>
    <scope>NUCLEOTIDE SEQUENCE [LARGE SCALE GENOMIC DNA]</scope>
    <source>
        <strain evidence="1 2">FF3</strain>
    </source>
</reference>
<dbReference type="GeneID" id="80819182"/>
<dbReference type="AlphaFoldDB" id="A0A975WBK3"/>
<protein>
    <recommendedName>
        <fullName evidence="3">Type IV pilus biogenesis protein PilP</fullName>
    </recommendedName>
</protein>
<dbReference type="Gene3D" id="2.30.30.830">
    <property type="match status" value="1"/>
</dbReference>
<dbReference type="RefSeq" id="WP_048532265.1">
    <property type="nucleotide sequence ID" value="NZ_CATLQZ010000019.1"/>
</dbReference>
<accession>A0A975WBK3</accession>
<evidence type="ECO:0000313" key="1">
    <source>
        <dbReference type="EMBL" id="SEJ78283.1"/>
    </source>
</evidence>
<organism evidence="1 2">
    <name type="scientific">Marinovum algicola</name>
    <dbReference type="NCBI Taxonomy" id="42444"/>
    <lineage>
        <taxon>Bacteria</taxon>
        <taxon>Pseudomonadati</taxon>
        <taxon>Pseudomonadota</taxon>
        <taxon>Alphaproteobacteria</taxon>
        <taxon>Rhodobacterales</taxon>
        <taxon>Roseobacteraceae</taxon>
        <taxon>Marinovum</taxon>
    </lineage>
</organism>
<gene>
    <name evidence="1" type="ORF">SAMN04487940_110119</name>
</gene>
<dbReference type="EMBL" id="FNYY01000010">
    <property type="protein sequence ID" value="SEJ78283.1"/>
    <property type="molecule type" value="Genomic_DNA"/>
</dbReference>
<comment type="caution">
    <text evidence="1">The sequence shown here is derived from an EMBL/GenBank/DDBJ whole genome shotgun (WGS) entry which is preliminary data.</text>
</comment>
<name>A0A975WBK3_9RHOB</name>